<organism evidence="6">
    <name type="scientific">Aquarana catesbeiana</name>
    <name type="common">American bullfrog</name>
    <name type="synonym">Rana catesbeiana</name>
    <dbReference type="NCBI Taxonomy" id="8400"/>
    <lineage>
        <taxon>Eukaryota</taxon>
        <taxon>Metazoa</taxon>
        <taxon>Chordata</taxon>
        <taxon>Craniata</taxon>
        <taxon>Vertebrata</taxon>
        <taxon>Euteleostomi</taxon>
        <taxon>Amphibia</taxon>
        <taxon>Batrachia</taxon>
        <taxon>Anura</taxon>
        <taxon>Neobatrachia</taxon>
        <taxon>Ranoidea</taxon>
        <taxon>Ranidae</taxon>
        <taxon>Aquarana</taxon>
    </lineage>
</organism>
<dbReference type="GO" id="GO:0031267">
    <property type="term" value="F:small GTPase binding"/>
    <property type="evidence" value="ECO:0007669"/>
    <property type="project" value="InterPro"/>
</dbReference>
<evidence type="ECO:0000256" key="1">
    <source>
        <dbReference type="ARBA" id="ARBA00004635"/>
    </source>
</evidence>
<dbReference type="OrthoDB" id="60973at2759"/>
<reference evidence="6" key="1">
    <citation type="submission" date="2017-08" db="EMBL/GenBank/DDBJ databases">
        <title>Assembly of the North American Bullfrog Genome.</title>
        <authorList>
            <person name="Warren R.L."/>
            <person name="Vandervalk B.P."/>
            <person name="Kucuk E."/>
            <person name="Birol I."/>
            <person name="Helbing C."/>
            <person name="Pandoh P."/>
            <person name="Behsaz B."/>
            <person name="Mohamadi H."/>
            <person name="Chu J."/>
            <person name="Jackman S."/>
            <person name="Hammond S.A."/>
            <person name="Veldhoen N."/>
            <person name="Kirk H."/>
            <person name="Zhao Y."/>
            <person name="Coope R."/>
            <person name="Pleasance S."/>
            <person name="Moore R."/>
            <person name="Holt R."/>
        </authorList>
    </citation>
    <scope>NUCLEOTIDE SEQUENCE</scope>
    <source>
        <strain evidence="6">Bruno</strain>
        <tissue evidence="6">Liver</tissue>
    </source>
</reference>
<sequence>MASVCRVMLETPEYRSRFTNEETVSFCLRVMVGVIILYDHVHPVGAFAKTSKIDVHNKTFERRNYLEANQGDAAITVVKPCTNPAVDIRQYSAMTKTFQFLVVAMTISAQPPSSLHCCCLSSAFSLPSFLILVLVLT</sequence>
<evidence type="ECO:0000259" key="5">
    <source>
        <dbReference type="Pfam" id="PF07159"/>
    </source>
</evidence>
<evidence type="ECO:0000256" key="3">
    <source>
        <dbReference type="ARBA" id="ARBA00023136"/>
    </source>
</evidence>
<comment type="subcellular location">
    <subcellularLocation>
        <location evidence="1">Membrane</location>
        <topology evidence="1">Lipid-anchor</topology>
    </subcellularLocation>
</comment>
<name>A0A2G9RB68_AQUCT</name>
<keyword evidence="4" id="KW-0449">Lipoprotein</keyword>
<evidence type="ECO:0000313" key="6">
    <source>
        <dbReference type="EMBL" id="PIO25148.1"/>
    </source>
</evidence>
<proteinExistence type="inferred from homology"/>
<dbReference type="PANTHER" id="PTHR12422">
    <property type="entry name" value="GH09096P"/>
    <property type="match status" value="1"/>
</dbReference>
<dbReference type="Pfam" id="PF07159">
    <property type="entry name" value="CYRIA-B_Rac1-bd"/>
    <property type="match status" value="1"/>
</dbReference>
<dbReference type="AlphaFoldDB" id="A0A2G9RB68"/>
<accession>A0A2G9RB68</accession>
<protein>
    <recommendedName>
        <fullName evidence="5">CYRIA/CYRIB Rac1 binding domain-containing protein</fullName>
    </recommendedName>
</protein>
<evidence type="ECO:0000256" key="2">
    <source>
        <dbReference type="ARBA" id="ARBA00005778"/>
    </source>
</evidence>
<dbReference type="EMBL" id="KV957447">
    <property type="protein sequence ID" value="PIO25148.1"/>
    <property type="molecule type" value="Genomic_DNA"/>
</dbReference>
<comment type="similarity">
    <text evidence="2">Belongs to the CYRI family.</text>
</comment>
<evidence type="ECO:0000256" key="4">
    <source>
        <dbReference type="ARBA" id="ARBA00023288"/>
    </source>
</evidence>
<dbReference type="GO" id="GO:0030833">
    <property type="term" value="P:regulation of actin filament polymerization"/>
    <property type="evidence" value="ECO:0007669"/>
    <property type="project" value="InterPro"/>
</dbReference>
<keyword evidence="3" id="KW-0472">Membrane</keyword>
<feature type="domain" description="CYRIA/CYRIB Rac1 binding" evidence="5">
    <location>
        <begin position="1"/>
        <end position="57"/>
    </location>
</feature>
<dbReference type="InterPro" id="IPR039789">
    <property type="entry name" value="CYRI"/>
</dbReference>
<dbReference type="InterPro" id="IPR009828">
    <property type="entry name" value="CYRIA/CYRIB_Rac1-bd"/>
</dbReference>
<dbReference type="GO" id="GO:0016020">
    <property type="term" value="C:membrane"/>
    <property type="evidence" value="ECO:0007669"/>
    <property type="project" value="UniProtKB-SubCell"/>
</dbReference>
<gene>
    <name evidence="6" type="ORF">AB205_0043330</name>
</gene>